<evidence type="ECO:0000313" key="4">
    <source>
        <dbReference type="Proteomes" id="UP000192578"/>
    </source>
</evidence>
<proteinExistence type="predicted"/>
<keyword evidence="1" id="KW-1133">Transmembrane helix</keyword>
<feature type="transmembrane region" description="Helical" evidence="1">
    <location>
        <begin position="206"/>
        <end position="235"/>
    </location>
</feature>
<protein>
    <recommendedName>
        <fullName evidence="5">LRRNT domain-containing protein</fullName>
    </recommendedName>
</protein>
<comment type="caution">
    <text evidence="3">The sequence shown here is derived from an EMBL/GenBank/DDBJ whole genome shotgun (WGS) entry which is preliminary data.</text>
</comment>
<accession>A0A1W0W9M3</accession>
<evidence type="ECO:0008006" key="5">
    <source>
        <dbReference type="Google" id="ProtNLM"/>
    </source>
</evidence>
<dbReference type="AlphaFoldDB" id="A0A1W0W9M3"/>
<gene>
    <name evidence="3" type="ORF">BV898_13785</name>
</gene>
<feature type="signal peptide" evidence="2">
    <location>
        <begin position="1"/>
        <end position="22"/>
    </location>
</feature>
<dbReference type="EMBL" id="MTYJ01000158">
    <property type="protein sequence ID" value="OQV11906.1"/>
    <property type="molecule type" value="Genomic_DNA"/>
</dbReference>
<sequence length="283" mass="30688">MASTCMLVLFMGLVVCVGRNQARPAASTSSPPPDDYCPLEQCDCTVEFGILDCSDIRWRSLDAIINAFVMGDEKAQEFFGQVRVIGVQGNPLRSLPTLELLVEFLPNLRAILVGDAKNIDCAQINEYRKADIMIQSTECPIEDEPDNVGADNQTDTDSFVSVSTPTTNPPPVLAAPSWTPMTSPSPSIPEVAPSQQIIPTPGPAHWTIFFLNCCFVGILGIIIGACGALLLPFLIRQLLLALRTGCKSKEVKVKMLDASQFPSLIPPKEHSGFQQPGLAKRVF</sequence>
<keyword evidence="1" id="KW-0812">Transmembrane</keyword>
<reference evidence="4" key="1">
    <citation type="submission" date="2017-01" db="EMBL/GenBank/DDBJ databases">
        <title>Comparative genomics of anhydrobiosis in the tardigrade Hypsibius dujardini.</title>
        <authorList>
            <person name="Yoshida Y."/>
            <person name="Koutsovoulos G."/>
            <person name="Laetsch D."/>
            <person name="Stevens L."/>
            <person name="Kumar S."/>
            <person name="Horikawa D."/>
            <person name="Ishino K."/>
            <person name="Komine S."/>
            <person name="Tomita M."/>
            <person name="Blaxter M."/>
            <person name="Arakawa K."/>
        </authorList>
    </citation>
    <scope>NUCLEOTIDE SEQUENCE [LARGE SCALE GENOMIC DNA]</scope>
    <source>
        <strain evidence="4">Z151</strain>
    </source>
</reference>
<organism evidence="3 4">
    <name type="scientific">Hypsibius exemplaris</name>
    <name type="common">Freshwater tardigrade</name>
    <dbReference type="NCBI Taxonomy" id="2072580"/>
    <lineage>
        <taxon>Eukaryota</taxon>
        <taxon>Metazoa</taxon>
        <taxon>Ecdysozoa</taxon>
        <taxon>Tardigrada</taxon>
        <taxon>Eutardigrada</taxon>
        <taxon>Parachela</taxon>
        <taxon>Hypsibioidea</taxon>
        <taxon>Hypsibiidae</taxon>
        <taxon>Hypsibius</taxon>
    </lineage>
</organism>
<evidence type="ECO:0000256" key="1">
    <source>
        <dbReference type="SAM" id="Phobius"/>
    </source>
</evidence>
<name>A0A1W0W9M3_HYPEX</name>
<dbReference type="Proteomes" id="UP000192578">
    <property type="component" value="Unassembled WGS sequence"/>
</dbReference>
<evidence type="ECO:0000313" key="3">
    <source>
        <dbReference type="EMBL" id="OQV11906.1"/>
    </source>
</evidence>
<evidence type="ECO:0000256" key="2">
    <source>
        <dbReference type="SAM" id="SignalP"/>
    </source>
</evidence>
<keyword evidence="4" id="KW-1185">Reference proteome</keyword>
<keyword evidence="1" id="KW-0472">Membrane</keyword>
<keyword evidence="2" id="KW-0732">Signal</keyword>
<feature type="chain" id="PRO_5010712489" description="LRRNT domain-containing protein" evidence="2">
    <location>
        <begin position="23"/>
        <end position="283"/>
    </location>
</feature>